<dbReference type="OrthoDB" id="9809450at2"/>
<keyword evidence="2" id="KW-0813">Transport</keyword>
<dbReference type="GO" id="GO:0005524">
    <property type="term" value="F:ATP binding"/>
    <property type="evidence" value="ECO:0007669"/>
    <property type="project" value="UniProtKB-KW"/>
</dbReference>
<dbReference type="PROSITE" id="PS50893">
    <property type="entry name" value="ABC_TRANSPORTER_2"/>
    <property type="match status" value="1"/>
</dbReference>
<comment type="similarity">
    <text evidence="1">Belongs to the ABC transporter superfamily.</text>
</comment>
<organism evidence="7 8">
    <name type="scientific">Bradymonas sediminis</name>
    <dbReference type="NCBI Taxonomy" id="1548548"/>
    <lineage>
        <taxon>Bacteria</taxon>
        <taxon>Deltaproteobacteria</taxon>
        <taxon>Bradymonadales</taxon>
        <taxon>Bradymonadaceae</taxon>
        <taxon>Bradymonas</taxon>
    </lineage>
</organism>
<keyword evidence="4" id="KW-0067">ATP-binding</keyword>
<evidence type="ECO:0000313" key="7">
    <source>
        <dbReference type="EMBL" id="AWV89189.1"/>
    </source>
</evidence>
<evidence type="ECO:0000256" key="3">
    <source>
        <dbReference type="ARBA" id="ARBA00022741"/>
    </source>
</evidence>
<dbReference type="SUPFAM" id="SSF52540">
    <property type="entry name" value="P-loop containing nucleoside triphosphate hydrolases"/>
    <property type="match status" value="1"/>
</dbReference>
<dbReference type="CDD" id="cd03257">
    <property type="entry name" value="ABC_NikE_OppD_transporters"/>
    <property type="match status" value="1"/>
</dbReference>
<dbReference type="InterPro" id="IPR017871">
    <property type="entry name" value="ABC_transporter-like_CS"/>
</dbReference>
<dbReference type="AlphaFoldDB" id="A0A2Z4FJR3"/>
<dbReference type="NCBIfam" id="NF008453">
    <property type="entry name" value="PRK11308.1"/>
    <property type="match status" value="1"/>
</dbReference>
<gene>
    <name evidence="7" type="ORF">DN745_07485</name>
</gene>
<dbReference type="FunFam" id="3.40.50.300:FF:000016">
    <property type="entry name" value="Oligopeptide ABC transporter ATP-binding component"/>
    <property type="match status" value="1"/>
</dbReference>
<dbReference type="Gene3D" id="3.40.50.300">
    <property type="entry name" value="P-loop containing nucleotide triphosphate hydrolases"/>
    <property type="match status" value="1"/>
</dbReference>
<accession>A0A2Z4FJR3</accession>
<dbReference type="PANTHER" id="PTHR43776">
    <property type="entry name" value="TRANSPORT ATP-BINDING PROTEIN"/>
    <property type="match status" value="1"/>
</dbReference>
<dbReference type="InterPro" id="IPR003439">
    <property type="entry name" value="ABC_transporter-like_ATP-bd"/>
</dbReference>
<evidence type="ECO:0000256" key="4">
    <source>
        <dbReference type="ARBA" id="ARBA00022840"/>
    </source>
</evidence>
<dbReference type="InterPro" id="IPR013563">
    <property type="entry name" value="Oligopep_ABC_C"/>
</dbReference>
<dbReference type="EMBL" id="CP030032">
    <property type="protein sequence ID" value="AWV89189.1"/>
    <property type="molecule type" value="Genomic_DNA"/>
</dbReference>
<evidence type="ECO:0000313" key="8">
    <source>
        <dbReference type="Proteomes" id="UP000249799"/>
    </source>
</evidence>
<dbReference type="Proteomes" id="UP000249799">
    <property type="component" value="Chromosome"/>
</dbReference>
<feature type="domain" description="ABC transporter" evidence="6">
    <location>
        <begin position="52"/>
        <end position="303"/>
    </location>
</feature>
<dbReference type="InterPro" id="IPR003593">
    <property type="entry name" value="AAA+_ATPase"/>
</dbReference>
<proteinExistence type="inferred from homology"/>
<name>A0A2Z4FJR3_9DELT</name>
<dbReference type="PANTHER" id="PTHR43776:SF7">
    <property type="entry name" value="D,D-DIPEPTIDE TRANSPORT ATP-BINDING PROTEIN DDPF-RELATED"/>
    <property type="match status" value="1"/>
</dbReference>
<dbReference type="GO" id="GO:0015833">
    <property type="term" value="P:peptide transport"/>
    <property type="evidence" value="ECO:0007669"/>
    <property type="project" value="InterPro"/>
</dbReference>
<dbReference type="InterPro" id="IPR050319">
    <property type="entry name" value="ABC_transp_ATP-bind"/>
</dbReference>
<feature type="region of interest" description="Disordered" evidence="5">
    <location>
        <begin position="1"/>
        <end position="42"/>
    </location>
</feature>
<feature type="compositionally biased region" description="Basic and acidic residues" evidence="5">
    <location>
        <begin position="1"/>
        <end position="17"/>
    </location>
</feature>
<reference evidence="7 8" key="1">
    <citation type="submission" date="2018-06" db="EMBL/GenBank/DDBJ databases">
        <title>Lujinxingia sediminis gen. nov. sp. nov., a new facultative anaerobic member of the class Deltaproteobacteria, and proposal of Lujinxingaceae fam. nov.</title>
        <authorList>
            <person name="Guo L.-Y."/>
            <person name="Li C.-M."/>
            <person name="Wang S."/>
            <person name="Du Z.-J."/>
        </authorList>
    </citation>
    <scope>NUCLEOTIDE SEQUENCE [LARGE SCALE GENOMIC DNA]</scope>
    <source>
        <strain evidence="7 8">FA350</strain>
    </source>
</reference>
<dbReference type="GO" id="GO:0055085">
    <property type="term" value="P:transmembrane transport"/>
    <property type="evidence" value="ECO:0007669"/>
    <property type="project" value="UniProtKB-ARBA"/>
</dbReference>
<keyword evidence="8" id="KW-1185">Reference proteome</keyword>
<evidence type="ECO:0000256" key="1">
    <source>
        <dbReference type="ARBA" id="ARBA00005417"/>
    </source>
</evidence>
<evidence type="ECO:0000259" key="6">
    <source>
        <dbReference type="PROSITE" id="PS50893"/>
    </source>
</evidence>
<dbReference type="InterPro" id="IPR027417">
    <property type="entry name" value="P-loop_NTPase"/>
</dbReference>
<evidence type="ECO:0000256" key="2">
    <source>
        <dbReference type="ARBA" id="ARBA00022448"/>
    </source>
</evidence>
<keyword evidence="3" id="KW-0547">Nucleotide-binding</keyword>
<dbReference type="Pfam" id="PF00005">
    <property type="entry name" value="ABC_tran"/>
    <property type="match status" value="1"/>
</dbReference>
<dbReference type="SMART" id="SM00382">
    <property type="entry name" value="AAA"/>
    <property type="match status" value="1"/>
</dbReference>
<dbReference type="Pfam" id="PF08352">
    <property type="entry name" value="oligo_HPY"/>
    <property type="match status" value="1"/>
</dbReference>
<dbReference type="NCBIfam" id="TIGR01727">
    <property type="entry name" value="oligo_HPY"/>
    <property type="match status" value="1"/>
</dbReference>
<sequence length="384" mass="42850">MAESEKKSTATDKDAKVTPDTQKAATQEAAEKPALAANKKTAGAKPDAKALVRVEGLKMHFPVYKGLFVRKEVRRVRAVDGLTFEIYDGETLGLVGESGCGKSTTGRSIIQLYTPTEGRVFFEDEDLTKLSPAEMHKKRRDIQMIFQDPYASLNPRMTVGDIIAEPLRVHNLAKGDEVDRQVQELMTIVGLDPRYVRRYPHEFSGGQRQRIGVARALASKPKFIVADEPISALDVSIQAQIMNLLNDLQEEFGLTYLFIAHDLAAVRHISDRIAVMYLGRMAELTDADTLYEKPLHPYTEALISAVPIPDPEVEATRKRIVLEGDVPSPLNPPSGCVFHTRCPYAFERCKKDVPDFREVEPGHWVACHLTDEPERRDGVDPTES</sequence>
<dbReference type="KEGG" id="bsed:DN745_07485"/>
<protein>
    <submittedName>
        <fullName evidence="7">Peptide ABC transporter substrate-binding protein</fullName>
    </submittedName>
</protein>
<evidence type="ECO:0000256" key="5">
    <source>
        <dbReference type="SAM" id="MobiDB-lite"/>
    </source>
</evidence>
<dbReference type="PROSITE" id="PS00211">
    <property type="entry name" value="ABC_TRANSPORTER_1"/>
    <property type="match status" value="1"/>
</dbReference>
<dbReference type="GO" id="GO:0016887">
    <property type="term" value="F:ATP hydrolysis activity"/>
    <property type="evidence" value="ECO:0007669"/>
    <property type="project" value="InterPro"/>
</dbReference>